<keyword evidence="2" id="KW-1185">Reference proteome</keyword>
<reference evidence="1" key="1">
    <citation type="submission" date="2019-11" db="EMBL/GenBank/DDBJ databases">
        <title>Nori genome reveals adaptations in red seaweeds to the harsh intertidal environment.</title>
        <authorList>
            <person name="Wang D."/>
            <person name="Mao Y."/>
        </authorList>
    </citation>
    <scope>NUCLEOTIDE SEQUENCE</scope>
    <source>
        <tissue evidence="1">Gametophyte</tissue>
    </source>
</reference>
<dbReference type="EMBL" id="CM020620">
    <property type="protein sequence ID" value="KAK1868362.1"/>
    <property type="molecule type" value="Genomic_DNA"/>
</dbReference>
<name>A0ACC3CF21_PYRYE</name>
<evidence type="ECO:0000313" key="1">
    <source>
        <dbReference type="EMBL" id="KAK1868362.1"/>
    </source>
</evidence>
<proteinExistence type="predicted"/>
<gene>
    <name evidence="1" type="ORF">I4F81_010852</name>
</gene>
<comment type="caution">
    <text evidence="1">The sequence shown here is derived from an EMBL/GenBank/DDBJ whole genome shotgun (WGS) entry which is preliminary data.</text>
</comment>
<accession>A0ACC3CF21</accession>
<evidence type="ECO:0000313" key="2">
    <source>
        <dbReference type="Proteomes" id="UP000798662"/>
    </source>
</evidence>
<protein>
    <submittedName>
        <fullName evidence="1">Uncharacterized protein</fullName>
    </submittedName>
</protein>
<organism evidence="1 2">
    <name type="scientific">Pyropia yezoensis</name>
    <name type="common">Susabi-nori</name>
    <name type="synonym">Porphyra yezoensis</name>
    <dbReference type="NCBI Taxonomy" id="2788"/>
    <lineage>
        <taxon>Eukaryota</taxon>
        <taxon>Rhodophyta</taxon>
        <taxon>Bangiophyceae</taxon>
        <taxon>Bangiales</taxon>
        <taxon>Bangiaceae</taxon>
        <taxon>Pyropia</taxon>
    </lineage>
</organism>
<dbReference type="Proteomes" id="UP000798662">
    <property type="component" value="Chromosome 3"/>
</dbReference>
<sequence length="546" mass="53867">MADGPSATVPPAAAAAASAAAVPPPAASQPRPSSAAPAGAVVPPPAPAGSGGGGRSDGCGGSSSADGAVASVRSPPPPPPASQPGGKRRGRAAAAAAASAAAVVDLPFDPARFTRSLPLYGVRIAAARCHATRASLASHVLRLPRVANVVRHPGTGEVTLLTRYQANDAGGGAAEGGRGGGGAAPPAPDVTVNGTAATGTDGGGHADGGGGDPPAASRPTGNISSEFVGAPAALLDILNMPPRSAAAPPPQALPASALVVESVTLTYAHLPADAVLRALLPSGVIPPSAFETIGHVVHLNLRAPQLPYRHLIGAVLLDKLRPRIRTVVNKTAATGGPFRTFAHEVIAGDDDMAATVVENGCTYAVAVGAVYWNSRLEGEHRRLVAAVPSGGVLVDACAGVGPFVVPVGKALGGGVALACDLNGESVRLCRANVRRNGVAGRVAVDGPRDGGAWLADLGAGGVFFDVLILNMPSGAPELLGCIRRVSAVVYGYPPAGAGDSATSGDGNGGRPLLPGATARMVRQVAPNKVHVCVTFVLPRAVAFDTS</sequence>